<dbReference type="Proteomes" id="UP001229244">
    <property type="component" value="Unassembled WGS sequence"/>
</dbReference>
<dbReference type="AlphaFoldDB" id="A0AAE3VSV0"/>
<keyword evidence="3" id="KW-1185">Reference proteome</keyword>
<accession>A0AAE3VSV0</accession>
<evidence type="ECO:0000313" key="3">
    <source>
        <dbReference type="Proteomes" id="UP001229244"/>
    </source>
</evidence>
<organism evidence="2 3">
    <name type="scientific">Amorphus orientalis</name>
    <dbReference type="NCBI Taxonomy" id="649198"/>
    <lineage>
        <taxon>Bacteria</taxon>
        <taxon>Pseudomonadati</taxon>
        <taxon>Pseudomonadota</taxon>
        <taxon>Alphaproteobacteria</taxon>
        <taxon>Hyphomicrobiales</taxon>
        <taxon>Amorphaceae</taxon>
        <taxon>Amorphus</taxon>
    </lineage>
</organism>
<dbReference type="SUPFAM" id="SSF82171">
    <property type="entry name" value="DPP6 N-terminal domain-like"/>
    <property type="match status" value="1"/>
</dbReference>
<protein>
    <submittedName>
        <fullName evidence="2">WD40 repeat protein</fullName>
    </submittedName>
</protein>
<dbReference type="InterPro" id="IPR015943">
    <property type="entry name" value="WD40/YVTN_repeat-like_dom_sf"/>
</dbReference>
<dbReference type="RefSeq" id="WP_306887660.1">
    <property type="nucleotide sequence ID" value="NZ_JAUSUL010000008.1"/>
</dbReference>
<reference evidence="2" key="1">
    <citation type="submission" date="2023-07" db="EMBL/GenBank/DDBJ databases">
        <title>Genomic Encyclopedia of Type Strains, Phase IV (KMG-IV): sequencing the most valuable type-strain genomes for metagenomic binning, comparative biology and taxonomic classification.</title>
        <authorList>
            <person name="Goeker M."/>
        </authorList>
    </citation>
    <scope>NUCLEOTIDE SEQUENCE</scope>
    <source>
        <strain evidence="2">DSM 21202</strain>
    </source>
</reference>
<feature type="region of interest" description="Disordered" evidence="1">
    <location>
        <begin position="961"/>
        <end position="997"/>
    </location>
</feature>
<dbReference type="Gene3D" id="2.130.10.10">
    <property type="entry name" value="YVTN repeat-like/Quinoprotein amine dehydrogenase"/>
    <property type="match status" value="1"/>
</dbReference>
<proteinExistence type="predicted"/>
<evidence type="ECO:0000256" key="1">
    <source>
        <dbReference type="SAM" id="MobiDB-lite"/>
    </source>
</evidence>
<feature type="compositionally biased region" description="Gly residues" evidence="1">
    <location>
        <begin position="985"/>
        <end position="997"/>
    </location>
</feature>
<comment type="caution">
    <text evidence="2">The sequence shown here is derived from an EMBL/GenBank/DDBJ whole genome shotgun (WGS) entry which is preliminary data.</text>
</comment>
<dbReference type="SUPFAM" id="SSF69322">
    <property type="entry name" value="Tricorn protease domain 2"/>
    <property type="match status" value="2"/>
</dbReference>
<gene>
    <name evidence="2" type="ORF">J2S73_004219</name>
</gene>
<feature type="compositionally biased region" description="Basic and acidic residues" evidence="1">
    <location>
        <begin position="962"/>
        <end position="972"/>
    </location>
</feature>
<name>A0AAE3VSV0_9HYPH</name>
<evidence type="ECO:0000313" key="2">
    <source>
        <dbReference type="EMBL" id="MDQ0317732.1"/>
    </source>
</evidence>
<sequence>MTKIIAKKLNTFPFIEVIESGTYGEDPVTFDVEPPLAAALEGAEFSYKRNQAALVNDLRVEGSELFGSDIVPIPQDGIRVFSDDDRFLLFGGDSEGGPLLMRRAGPTYMRRNETIEFPGVLSFAAFADHSRLLAMIATNNPGTIEIQIRDEDENFRPHEGLDDPMELDAPVGTVEELSFTPDFAFLHCRTDQESTLFSTDEDVFSDVGFPSTGRILAVSPDSRFFVVDDGDTTDPLTVYLRDGLTFTPFGTLQSSDGNNRKATFDPEGDVLTATAGGYLQIYHLYPEDGWVRSGGIGNPGDVAFSRDGSMMYNRQGLYGKTSEEILPFAAEFTIVDGAFSPDGTRFAYSTGSEAGFTIASWDGETLTTIQQSQTAVPGAMGTRFAWSSDGSALAMESRLPGEANDQQVEVWKWDGNLESYIQNTLPSSIVGGGGTFDWLSWYADDRLICGFSNGGVTILNFDGSVFTRPYDISFAFFSGEYIKSRSATSDGKLFVATNKACYIFELGEAAATRLPNLPMPTWFDPLGPSSQIGAVAPSYDRSRVLVNFGSTGSTPYLVLMVPSGSTYSIVDERFGDVSSAPVDGNLVTFSPGGDRVLVDTYYELELFSLVGDTLELEGRISLIGVPGATPGSISGLDFVSGALRVDGGFYKASDPYTLYSYAFLSGPGVGGAANDGFSPNGEIVHTTGEHRAVDDLGTPLTHLSFEHTYPADQVTDVQYSNSGNHVLWENPDGVALAVRRPDDTFIEVERLTGTFVTVYEIDREDYVLREKGYEVHAEGAVVTDMVFSQSPVAFSYFVSDEGRQVYNTALEDAYFFKGTEYDEDMLASFLAFSPSESHFAATYQRDDGGHYVVLYKFMDGDLNYEETDRKTVEFGPVDFSGCASIVVAHGGEQPFSVFDVDLETDTLIEKEIPQIDWETEGLILDVKFADCDNLVLLTEDEVINYESDGETGDWAITDEVDRDDRGGDRLDQYEGDDNFYVRPGEPGGGGGPGDGGGGGYGWDGGVLTPRTYIPYVAVNVFYRE</sequence>
<dbReference type="EMBL" id="JAUSUL010000008">
    <property type="protein sequence ID" value="MDQ0317732.1"/>
    <property type="molecule type" value="Genomic_DNA"/>
</dbReference>